<gene>
    <name evidence="2" type="ORF">ZEAMMB73_Zm00001d016355</name>
</gene>
<protein>
    <submittedName>
        <fullName evidence="2">Uncharacterized protein</fullName>
    </submittedName>
</protein>
<sequence length="99" mass="10395">MGRTACGGAEEAPSCRDEGERSSSHGVATCELRRGRSSSRVGGALARRKHGDSATTQERAGSGEATTWATCRDAGERSKDEVGASVQEQRLVELSAVEE</sequence>
<name>A0A1D6H6X1_MAIZE</name>
<dbReference type="AlphaFoldDB" id="A0A1D6H6X1"/>
<evidence type="ECO:0000256" key="1">
    <source>
        <dbReference type="SAM" id="MobiDB-lite"/>
    </source>
</evidence>
<feature type="region of interest" description="Disordered" evidence="1">
    <location>
        <begin position="1"/>
        <end position="84"/>
    </location>
</feature>
<proteinExistence type="predicted"/>
<evidence type="ECO:0000313" key="2">
    <source>
        <dbReference type="EMBL" id="AQK70534.1"/>
    </source>
</evidence>
<reference evidence="2" key="1">
    <citation type="submission" date="2015-12" db="EMBL/GenBank/DDBJ databases">
        <title>Update maize B73 reference genome by single molecule sequencing technologies.</title>
        <authorList>
            <consortium name="Maize Genome Sequencing Project"/>
            <person name="Ware D."/>
        </authorList>
    </citation>
    <scope>NUCLEOTIDE SEQUENCE</scope>
    <source>
        <tissue evidence="2">Seedling</tissue>
    </source>
</reference>
<feature type="compositionally biased region" description="Basic and acidic residues" evidence="1">
    <location>
        <begin position="13"/>
        <end position="23"/>
    </location>
</feature>
<organism evidence="2">
    <name type="scientific">Zea mays</name>
    <name type="common">Maize</name>
    <dbReference type="NCBI Taxonomy" id="4577"/>
    <lineage>
        <taxon>Eukaryota</taxon>
        <taxon>Viridiplantae</taxon>
        <taxon>Streptophyta</taxon>
        <taxon>Embryophyta</taxon>
        <taxon>Tracheophyta</taxon>
        <taxon>Spermatophyta</taxon>
        <taxon>Magnoliopsida</taxon>
        <taxon>Liliopsida</taxon>
        <taxon>Poales</taxon>
        <taxon>Poaceae</taxon>
        <taxon>PACMAD clade</taxon>
        <taxon>Panicoideae</taxon>
        <taxon>Andropogonodae</taxon>
        <taxon>Andropogoneae</taxon>
        <taxon>Tripsacinae</taxon>
        <taxon>Zea</taxon>
    </lineage>
</organism>
<dbReference type="InParanoid" id="A0A1D6H6X1"/>
<accession>A0A1D6H6X1</accession>
<feature type="compositionally biased region" description="Polar residues" evidence="1">
    <location>
        <begin position="53"/>
        <end position="69"/>
    </location>
</feature>
<dbReference type="EMBL" id="CM000781">
    <property type="protein sequence ID" value="AQK70534.1"/>
    <property type="molecule type" value="Genomic_DNA"/>
</dbReference>
<feature type="compositionally biased region" description="Basic and acidic residues" evidence="1">
    <location>
        <begin position="73"/>
        <end position="82"/>
    </location>
</feature>